<feature type="compositionally biased region" description="Basic and acidic residues" evidence="1">
    <location>
        <begin position="1115"/>
        <end position="1151"/>
    </location>
</feature>
<feature type="compositionally biased region" description="Polar residues" evidence="1">
    <location>
        <begin position="2299"/>
        <end position="2308"/>
    </location>
</feature>
<feature type="region of interest" description="Disordered" evidence="1">
    <location>
        <begin position="141"/>
        <end position="210"/>
    </location>
</feature>
<feature type="compositionally biased region" description="Basic and acidic residues" evidence="1">
    <location>
        <begin position="3163"/>
        <end position="3175"/>
    </location>
</feature>
<feature type="compositionally biased region" description="Basic and acidic residues" evidence="1">
    <location>
        <begin position="2309"/>
        <end position="2325"/>
    </location>
</feature>
<feature type="compositionally biased region" description="Low complexity" evidence="1">
    <location>
        <begin position="2993"/>
        <end position="3010"/>
    </location>
</feature>
<feature type="compositionally biased region" description="Basic and acidic residues" evidence="1">
    <location>
        <begin position="2122"/>
        <end position="2138"/>
    </location>
</feature>
<feature type="compositionally biased region" description="Basic residues" evidence="1">
    <location>
        <begin position="2884"/>
        <end position="2896"/>
    </location>
</feature>
<feature type="region of interest" description="Disordered" evidence="1">
    <location>
        <begin position="2808"/>
        <end position="2921"/>
    </location>
</feature>
<name>A0ABD0KID1_9CAEN</name>
<feature type="compositionally biased region" description="Polar residues" evidence="1">
    <location>
        <begin position="1540"/>
        <end position="1549"/>
    </location>
</feature>
<feature type="compositionally biased region" description="Polar residues" evidence="1">
    <location>
        <begin position="1388"/>
        <end position="1411"/>
    </location>
</feature>
<feature type="compositionally biased region" description="Basic and acidic residues" evidence="1">
    <location>
        <begin position="1661"/>
        <end position="1682"/>
    </location>
</feature>
<feature type="region of interest" description="Disordered" evidence="1">
    <location>
        <begin position="784"/>
        <end position="806"/>
    </location>
</feature>
<feature type="region of interest" description="Disordered" evidence="1">
    <location>
        <begin position="1527"/>
        <end position="1549"/>
    </location>
</feature>
<feature type="compositionally biased region" description="Basic and acidic residues" evidence="1">
    <location>
        <begin position="2227"/>
        <end position="2251"/>
    </location>
</feature>
<feature type="compositionally biased region" description="Basic and acidic residues" evidence="1">
    <location>
        <begin position="1725"/>
        <end position="1740"/>
    </location>
</feature>
<feature type="compositionally biased region" description="Basic and acidic residues" evidence="1">
    <location>
        <begin position="1842"/>
        <end position="1851"/>
    </location>
</feature>
<feature type="compositionally biased region" description="Pro residues" evidence="1">
    <location>
        <begin position="4292"/>
        <end position="4302"/>
    </location>
</feature>
<feature type="region of interest" description="Disordered" evidence="1">
    <location>
        <begin position="921"/>
        <end position="969"/>
    </location>
</feature>
<feature type="compositionally biased region" description="Polar residues" evidence="1">
    <location>
        <begin position="1210"/>
        <end position="1227"/>
    </location>
</feature>
<feature type="region of interest" description="Disordered" evidence="1">
    <location>
        <begin position="867"/>
        <end position="888"/>
    </location>
</feature>
<dbReference type="EMBL" id="JACVVK020000174">
    <property type="protein sequence ID" value="KAK7486755.1"/>
    <property type="molecule type" value="Genomic_DNA"/>
</dbReference>
<feature type="region of interest" description="Disordered" evidence="1">
    <location>
        <begin position="15"/>
        <end position="44"/>
    </location>
</feature>
<feature type="compositionally biased region" description="Polar residues" evidence="1">
    <location>
        <begin position="2030"/>
        <end position="2039"/>
    </location>
</feature>
<feature type="region of interest" description="Disordered" evidence="1">
    <location>
        <begin position="4087"/>
        <end position="4197"/>
    </location>
</feature>
<evidence type="ECO:0000313" key="2">
    <source>
        <dbReference type="EMBL" id="KAK7486755.1"/>
    </source>
</evidence>
<accession>A0ABD0KID1</accession>
<feature type="compositionally biased region" description="Basic and acidic residues" evidence="1">
    <location>
        <begin position="1275"/>
        <end position="1290"/>
    </location>
</feature>
<feature type="region of interest" description="Disordered" evidence="1">
    <location>
        <begin position="4206"/>
        <end position="4225"/>
    </location>
</feature>
<feature type="compositionally biased region" description="Polar residues" evidence="1">
    <location>
        <begin position="459"/>
        <end position="478"/>
    </location>
</feature>
<feature type="compositionally biased region" description="Basic and acidic residues" evidence="1">
    <location>
        <begin position="15"/>
        <end position="42"/>
    </location>
</feature>
<feature type="compositionally biased region" description="Basic and acidic residues" evidence="1">
    <location>
        <begin position="2556"/>
        <end position="2583"/>
    </location>
</feature>
<feature type="compositionally biased region" description="Polar residues" evidence="1">
    <location>
        <begin position="160"/>
        <end position="179"/>
    </location>
</feature>
<feature type="region of interest" description="Disordered" evidence="1">
    <location>
        <begin position="2973"/>
        <end position="3010"/>
    </location>
</feature>
<feature type="compositionally biased region" description="Basic and acidic residues" evidence="1">
    <location>
        <begin position="1953"/>
        <end position="1964"/>
    </location>
</feature>
<feature type="compositionally biased region" description="Basic and acidic residues" evidence="1">
    <location>
        <begin position="2162"/>
        <end position="2181"/>
    </location>
</feature>
<feature type="region of interest" description="Disordered" evidence="1">
    <location>
        <begin position="2473"/>
        <end position="2540"/>
    </location>
</feature>
<feature type="compositionally biased region" description="Basic and acidic residues" evidence="1">
    <location>
        <begin position="3671"/>
        <end position="3683"/>
    </location>
</feature>
<feature type="compositionally biased region" description="Polar residues" evidence="1">
    <location>
        <begin position="4503"/>
        <end position="4516"/>
    </location>
</feature>
<feature type="region of interest" description="Disordered" evidence="1">
    <location>
        <begin position="414"/>
        <end position="510"/>
    </location>
</feature>
<feature type="compositionally biased region" description="Polar residues" evidence="1">
    <location>
        <begin position="4430"/>
        <end position="4440"/>
    </location>
</feature>
<feature type="compositionally biased region" description="Polar residues" evidence="1">
    <location>
        <begin position="4399"/>
        <end position="4413"/>
    </location>
</feature>
<feature type="compositionally biased region" description="Pro residues" evidence="1">
    <location>
        <begin position="3708"/>
        <end position="3718"/>
    </location>
</feature>
<feature type="compositionally biased region" description="Basic and acidic residues" evidence="1">
    <location>
        <begin position="2812"/>
        <end position="2831"/>
    </location>
</feature>
<feature type="compositionally biased region" description="Basic and acidic residues" evidence="1">
    <location>
        <begin position="2593"/>
        <end position="2609"/>
    </location>
</feature>
<feature type="region of interest" description="Disordered" evidence="1">
    <location>
        <begin position="1020"/>
        <end position="1044"/>
    </location>
</feature>
<feature type="region of interest" description="Disordered" evidence="1">
    <location>
        <begin position="4430"/>
        <end position="4478"/>
    </location>
</feature>
<feature type="compositionally biased region" description="Low complexity" evidence="1">
    <location>
        <begin position="4532"/>
        <end position="4561"/>
    </location>
</feature>
<feature type="compositionally biased region" description="Basic and acidic residues" evidence="1">
    <location>
        <begin position="1869"/>
        <end position="1883"/>
    </location>
</feature>
<feature type="region of interest" description="Disordered" evidence="1">
    <location>
        <begin position="3163"/>
        <end position="3230"/>
    </location>
</feature>
<feature type="region of interest" description="Disordered" evidence="1">
    <location>
        <begin position="270"/>
        <end position="290"/>
    </location>
</feature>
<organism evidence="2 3">
    <name type="scientific">Batillaria attramentaria</name>
    <dbReference type="NCBI Taxonomy" id="370345"/>
    <lineage>
        <taxon>Eukaryota</taxon>
        <taxon>Metazoa</taxon>
        <taxon>Spiralia</taxon>
        <taxon>Lophotrochozoa</taxon>
        <taxon>Mollusca</taxon>
        <taxon>Gastropoda</taxon>
        <taxon>Caenogastropoda</taxon>
        <taxon>Sorbeoconcha</taxon>
        <taxon>Cerithioidea</taxon>
        <taxon>Batillariidae</taxon>
        <taxon>Batillaria</taxon>
    </lineage>
</organism>
<feature type="region of interest" description="Disordered" evidence="1">
    <location>
        <begin position="1828"/>
        <end position="1861"/>
    </location>
</feature>
<feature type="compositionally biased region" description="Pro residues" evidence="1">
    <location>
        <begin position="3828"/>
        <end position="3840"/>
    </location>
</feature>
<feature type="compositionally biased region" description="Basic and acidic residues" evidence="1">
    <location>
        <begin position="2048"/>
        <end position="2057"/>
    </location>
</feature>
<feature type="compositionally biased region" description="Acidic residues" evidence="1">
    <location>
        <begin position="952"/>
        <end position="961"/>
    </location>
</feature>
<feature type="compositionally biased region" description="Polar residues" evidence="1">
    <location>
        <begin position="3842"/>
        <end position="3853"/>
    </location>
</feature>
<feature type="region of interest" description="Disordered" evidence="1">
    <location>
        <begin position="1758"/>
        <end position="1777"/>
    </location>
</feature>
<feature type="compositionally biased region" description="Acidic residues" evidence="1">
    <location>
        <begin position="1636"/>
        <end position="1645"/>
    </location>
</feature>
<feature type="non-terminal residue" evidence="2">
    <location>
        <position position="1"/>
    </location>
</feature>
<feature type="compositionally biased region" description="Polar residues" evidence="1">
    <location>
        <begin position="2210"/>
        <end position="2221"/>
    </location>
</feature>
<feature type="region of interest" description="Disordered" evidence="1">
    <location>
        <begin position="1704"/>
        <end position="1748"/>
    </location>
</feature>
<feature type="region of interest" description="Disordered" evidence="1">
    <location>
        <begin position="1620"/>
        <end position="1682"/>
    </location>
</feature>
<feature type="region of interest" description="Disordered" evidence="1">
    <location>
        <begin position="3661"/>
        <end position="3947"/>
    </location>
</feature>
<feature type="compositionally biased region" description="Pro residues" evidence="1">
    <location>
        <begin position="3767"/>
        <end position="3777"/>
    </location>
</feature>
<feature type="compositionally biased region" description="Polar residues" evidence="1">
    <location>
        <begin position="2104"/>
        <end position="2115"/>
    </location>
</feature>
<feature type="compositionally biased region" description="Basic and acidic residues" evidence="1">
    <location>
        <begin position="2189"/>
        <end position="2208"/>
    </location>
</feature>
<feature type="compositionally biased region" description="Basic and acidic residues" evidence="1">
    <location>
        <begin position="1322"/>
        <end position="1381"/>
    </location>
</feature>
<keyword evidence="3" id="KW-1185">Reference proteome</keyword>
<feature type="compositionally biased region" description="Polar residues" evidence="1">
    <location>
        <begin position="4133"/>
        <end position="4163"/>
    </location>
</feature>
<feature type="compositionally biased region" description="Polar residues" evidence="1">
    <location>
        <begin position="723"/>
        <end position="732"/>
    </location>
</feature>
<feature type="region of interest" description="Disordered" evidence="1">
    <location>
        <begin position="569"/>
        <end position="589"/>
    </location>
</feature>
<feature type="region of interest" description="Disordered" evidence="1">
    <location>
        <begin position="716"/>
        <end position="769"/>
    </location>
</feature>
<feature type="compositionally biased region" description="Basic and acidic residues" evidence="1">
    <location>
        <begin position="2258"/>
        <end position="2268"/>
    </location>
</feature>
<feature type="compositionally biased region" description="Low complexity" evidence="1">
    <location>
        <begin position="4245"/>
        <end position="4274"/>
    </location>
</feature>
<reference evidence="2 3" key="1">
    <citation type="journal article" date="2023" name="Sci. Data">
        <title>Genome assembly of the Korean intertidal mud-creeper Batillaria attramentaria.</title>
        <authorList>
            <person name="Patra A.K."/>
            <person name="Ho P.T."/>
            <person name="Jun S."/>
            <person name="Lee S.J."/>
            <person name="Kim Y."/>
            <person name="Won Y.J."/>
        </authorList>
    </citation>
    <scope>NUCLEOTIDE SEQUENCE [LARGE SCALE GENOMIC DNA]</scope>
    <source>
        <strain evidence="2">Wonlab-2016</strain>
    </source>
</reference>
<feature type="compositionally biased region" description="Low complexity" evidence="1">
    <location>
        <begin position="4316"/>
        <end position="4325"/>
    </location>
</feature>
<feature type="region of interest" description="Disordered" evidence="1">
    <location>
        <begin position="4235"/>
        <end position="4362"/>
    </location>
</feature>
<feature type="region of interest" description="Disordered" evidence="1">
    <location>
        <begin position="1107"/>
        <end position="1455"/>
    </location>
</feature>
<feature type="compositionally biased region" description="Polar residues" evidence="1">
    <location>
        <begin position="757"/>
        <end position="769"/>
    </location>
</feature>
<feature type="region of interest" description="Disordered" evidence="1">
    <location>
        <begin position="2556"/>
        <end position="2618"/>
    </location>
</feature>
<protein>
    <submittedName>
        <fullName evidence="2">Uncharacterized protein</fullName>
    </submittedName>
</protein>
<feature type="compositionally biased region" description="Basic and acidic residues" evidence="1">
    <location>
        <begin position="1973"/>
        <end position="2029"/>
    </location>
</feature>
<feature type="region of interest" description="Disordered" evidence="1">
    <location>
        <begin position="4385"/>
        <end position="4418"/>
    </location>
</feature>
<feature type="region of interest" description="Disordered" evidence="1">
    <location>
        <begin position="1869"/>
        <end position="1888"/>
    </location>
</feature>
<feature type="compositionally biased region" description="Basic and acidic residues" evidence="1">
    <location>
        <begin position="1586"/>
        <end position="1604"/>
    </location>
</feature>
<feature type="compositionally biased region" description="Low complexity" evidence="1">
    <location>
        <begin position="4166"/>
        <end position="4176"/>
    </location>
</feature>
<gene>
    <name evidence="2" type="ORF">BaRGS_00022039</name>
</gene>
<feature type="region of interest" description="Disordered" evidence="1">
    <location>
        <begin position="4503"/>
        <end position="4571"/>
    </location>
</feature>
<feature type="compositionally biased region" description="Polar residues" evidence="1">
    <location>
        <begin position="2909"/>
        <end position="2918"/>
    </location>
</feature>
<feature type="compositionally biased region" description="Polar residues" evidence="1">
    <location>
        <begin position="3910"/>
        <end position="3931"/>
    </location>
</feature>
<feature type="region of interest" description="Disordered" evidence="1">
    <location>
        <begin position="1563"/>
        <end position="1604"/>
    </location>
</feature>
<proteinExistence type="predicted"/>
<comment type="caution">
    <text evidence="2">The sequence shown here is derived from an EMBL/GenBank/DDBJ whole genome shotgun (WGS) entry which is preliminary data.</text>
</comment>
<evidence type="ECO:0000256" key="1">
    <source>
        <dbReference type="SAM" id="MobiDB-lite"/>
    </source>
</evidence>
<feature type="compositionally biased region" description="Polar residues" evidence="1">
    <location>
        <begin position="2473"/>
        <end position="2483"/>
    </location>
</feature>
<feature type="region of interest" description="Disordered" evidence="1">
    <location>
        <begin position="1953"/>
        <end position="2345"/>
    </location>
</feature>
<dbReference type="Proteomes" id="UP001519460">
    <property type="component" value="Unassembled WGS sequence"/>
</dbReference>
<feature type="compositionally biased region" description="Basic and acidic residues" evidence="1">
    <location>
        <begin position="921"/>
        <end position="951"/>
    </location>
</feature>
<sequence length="4606" mass="514460">NTALDGIILQTDVAHRDHDEIRQAEESRREPVTEVETERETVQRTTAQEVKDVEYDSEECEESTIVEHSMEEDSKYFTNTVCDVALQTDISQELKHPKPKDSRGKKWACLSCVQRKESDEGQGPSIVNKTSTKLSVHEQDMVQPANKPAQDAVQRASRADSAQDTVQQSKVTEFSQDGTRQADELVSEPSTEAEFKGETAQAAKDVKPEQENIEITVAEGGADETFEHARNTEFEVAKQTDKSPKSTLPKSKDTLGRKWTCLNCIQRKESDERQGPDLVNKANTKESEHEQDIVLPTCQEHGLDGIILQTDVAHRDHDEIRQAEESRREPVTEVETERETVQRTTAQEVKDVEYDSEECEESTIVEHSMEEDSKYFTNTVCDVALQTDISQELKHPKPKDSRGKKWACLSCVQRKESDEGQGPSIVNKKSTKLSVHEQDMVQPANKPAQDAVQRASRADSAQDTVQQSKVTEFSQDGTRQADELVSEPSTEAEFKGETAQAAKDVKPEQENIEITVAEGGADETFEHARNTEFEVAKQTDKSPKSTLPKSKDTLGRKWTCLNCIQRKESDERQGPDLVNKANTKESEHEQDIVLPTCQEHGLDGIILQTDVAHRGHDEIRQAEESRREPVTEVETERETVQRTTAQEVKDVEYDSEECEESTIVEHSMEEDSKYFTNTVCDVALQTDISQELKHPKPKDSRGKKWACLSCVQRKESDEGQGPSIVNKTSTKQSVHEQDMVQPANKPAQDAVQRASRSDSAQDIVQQSKVTEFSQDGTRLANELVSEPSTEAEFKGETAQAAKDVKPEQENIEITVAEDGADETFEHARNTEFEVAKQTDKFPKSTLPKSRDTGGRKWTCLNCIQRKESDERQGPDLVNKANTKESEHEQDIVQPICQEHGLDEIILQADVTDRDHDEIRHAAESGREPVTEVETERETVQRTTAEEVKDAEYDSEESEESTIVEHSMEEDSKYFTNTVCDVALQTDISQELKHPKPKDSRVRKWACLSCMQRKESDEGQCPNIVNKTSTKRSEHEQDMVQPANKPDYLEDTIQLAVVKHHNQDDPRDMEQEEENVEEAMIAESDHIMQEDGKRTRELELYLNTAFEVAKQTESQNENKRTQEAKSVEHEQEKGEDAVVAEQSKEVSFEHARNTAFEVTKSQELTSGKFKDSRRKCSCLNCLQRKESDHGQGPDMVNETSTTESGHEQDTEQPASTADSQEEMNQQAKLTPKYDFQRVVESPHQQEPIYLVADAQSEQGELLQYKETESSQGTSEQSKEICDYKHHEEAHGTPDWQQPRASRTGDQKSRQKKPLACLNCIEQKGSDDSVRHPEDLKHATIHETVCKQSKKTETQKDITEQVKKKESAQEKNHQPAISEHERAGVAMSANGKTQQVSMFKQNGIQQPEETQIAQGKATEPPGEQKGIANNVDSPLPTGDAVTRQSLKPLTKSKGSMKWSCLNCVQTKESSHDVEHFNTLNRPKTENKLHVEDRAKEVEVVEYDQDKSRKGIETSGDQEKIKIFEKTREAKTETKMIQGGEQPHTSHQITQSDQEIARYTTDMFSGPEKTKQAKSPECPGRSQRSAETIVEHSKPQHLEDSGFEQDKTQQVKELDSVLCKKSLPARVNKRPQAKGTDYELNEDTDFVEQDNIGQTMELQGDIVSNKRSDKDKTMGTEDTRSRQDTYMHAVHACKTEIKPELFHKAVQTDPEHEQKQNRQSKGSPGQKPEGKQSRESRSGDQKARQKKPLACLNCAKDVAHEQGEIEDSPVADAKHITQEGPARDLKLFRKTATLATVAKRIESQEEVQQVKTSQIERDKIHDAKDVCEQIMEKENPIRPQQTKQTRSDHSKEMWPKPTTSMGEVGTKMKHDAQMAMEHQHQQRPAEARSVQGVLEQDKDTDFDLGTCEHNQDTCDCKQNRNARVTAEEKESQEIQTSGQRAGQKKPRTCLCCFRKRESDEGVHHPDGLKQAAANKTECKPERAEQADTAETQRDTIRGVKKTESVQENKKHPVTLEHELAVFEVPDEGKTPQESKLQTTQTMYLGGVKTHRGSETEDQHSKPPQTERAGPYQTKKGSDEGQPYGLVSKASTNESGHEQDIDEPASKTKYQQEMTQQAELTELYQDETRQDTDPSRETESGHKPPQKATDVEREQEQESVQRVAKTKPDQEKLREGKEPEFDHGTPESNQEMHGCKHDGKVHESTEENKLPDIRTSSQKNKQSWACLSCVKKRESHEGVHHLDDLKEATIKRETNRTQTDNARSDTTEHVTETDAEQGLYQQPVVPDVKPAIIEASDQEKTKQASTNEQDTIPQHDESSRDQARTKTTEQSEIEEVDPEHNQRRFLQPRDSPCKTWACLSCIQRRESGGQIVGLTSKASGRESSHVEESGYVPVTETEPASAQKAIEYAKGTDIAVVKERAYEVATQTDSEAGQVQYVKRRVSEQDTVQKTKEAGSEGATGADVADAKVQMVRKTTLTMESQPQQEPVQTVMQSQSDQDDVQQYAETEYSQGALEQDEEMCGHRKSHETTQGIESPETRTRCQRDRQKPWACLSCIRKRESGGSVHGPDELKQATTKETECEQDRVKQVAKTATQEDTIKQIKETESVQEKKQRSAPSELDPARVGVYVEEKDRTQGKPEHVTTNGTELQRGVNSTEYDQEVPDLNFFKNAHGTTAGIKSLGSRTCDHERELIHQGVQTDRVQNQNPPQGVMPRKVWLNLCCVQRKGSNDGMQNTEANNRETVSEQKEAKETMKIGSQENIIQQQKYIASDNNQSRRAVSEEGRIQGMETSYDQENVSQVKPTEFVQYMVSQSSETNKKDKTLQPNDKNDVESKTQPDNTSASKKFLFGMGAQHDQEKIQGTKEACKHPRKMCDSDQHRQIHGTASEHRKHTLTKVRQSQKRPIPHERETDGRQSGVSNTGGITVGLTIPDIQRRDPSSSEEQCEMPKSIVNSQIERGVNLEIRKSKEYTPEMVYPEDEATESATDMSTPDEGTVKGTSETSTDSGTIIGTTTDMDTFDSSTGLTTDTEIGAYDTDTKLDMLERFMSCKDTGMDKTLRGRRGFRYHSAREDKVSQVCKTCRHIPGASKAYRDVSRKAEGSDIFEKTKHYYASICSHGFNDRHDAHYYIPENSRVHHDSAQMANGYHHGPRNYKGCHGTLSKDTDCHMTSEKGKGRETLASRRGRGFPDTPGQRKRHRSVSEEGTVHRRIPRMSKNRPETETSTCSSRNKEELASRLEKAQEKASLLETQLAETCHTKYKQHKEMADKLQAQMDDIKKKMEDRDEEIQDMSEQLNKLRRLAAARKKQIKQIKAREADTEAEREKEKEMCAKLEKEKREAELKLYSETLRYQRLITDIDGHKQQLLTVRTKMESLDHTRVRRELEFQYRADLGQVIRNLARFLDKSQAALEQAELTKNEMDFRQRVDAGNARKYMSRQQHLAALEEASKMETLLLRDIYRETGPASVTRRPPALRSDDLWLPRAPGVLQDQNTQPSWIRDCPKSVNSGFTGGAVARASTQAYGNSERFTSTRAVPARPQITAPQQDLDRVAAYICDNCTAGLESPSPRAHAATPAVPLPEGNFGPRGVDIPRDFFGGLRTANPREYAATQAVPLPEGDFGPRAVHTPTDLSCGLRTANPWEYAAVLRSPQFQEYFAHNAANVRFDIPRSVQPSAPTDRVEDQSRGRSEPVPRPACPSYPSEGYDASRSSSPKKVPSPPGKPQVHPPGLDSQRTYPNAVEDQSRGRSEPVPRPACACYPSEGYDASRPSSPTKTPSPPGKPQVHPPGLDSQRTCPNAGRDHATQPNDQSGGCPPHQTKCTGTIECFADSGYGSSPPAPAGSPSPPSKPQVYTSGLPSTNACGELPVQSYRVDAQAGNSPVPQKAVPDTFSPESGYGSGPSAPVRGPPPVPPKRLKSGLNSQQAYTDASKGMQQRQTPQDVVPTAPHPDNTPSLPVDLLVKDSDVDVLSTPTLSFLDMSTPEPSYPEIRSAAQQASSAPVTVTGAGHVIAPVSQQQHYSDQNTAAKLSQRQYSQQGQILSESYLEIEMVPDNAEQKPIVVRVHSNTELFSDEKTMPEFTIESTWSGVIDTRTGVVRTDPERHVTETRPLPDASRSETRETRYGNARGNTADAARYQRAYSPESQAPQCQVTSPSERGQQPGVNQFPANSGVSLPARTPARTAPPSSGPTRQMRASPRAVESASKMLQDLCRKVSPTSLTQGPSPARQAWHEPDVNRYAKYPAVWDPSVPSPTPDRVGVTPDTTPTPSPRTCTPNSTPSSSPTRQMWYEQDVSRYTGSPEGPLPVPSPTPAPGEVGVYVTPTPPAHTCTPTATPSPSPTRQAWYDPDYNRYLGSPGGLDPSSTTQIPPASICSSSSCQLGYEWDASQFPRDQGGWIPASTPPVPSPRLSATHTQPASPSYQQAHHAHPDLRPCQMGTVGCQSPSHTTADLDQPTRRRRHVTPGAEPGASTGPAGSTFSGKIPQRPARATPSTILETLYENFFGARRTQSNIWGTSVSPEESQETNPRPDLLPRAAASEMWQRQSDARQAAQDVLQGVPQSQSSSPSRQSSGGWKDPFNMPVIPASRRASWEDPFELYPLSRQNSGQKGAGDPFIL</sequence>
<feature type="compositionally biased region" description="Basic and acidic residues" evidence="1">
    <location>
        <begin position="2850"/>
        <end position="2875"/>
    </location>
</feature>
<evidence type="ECO:0000313" key="3">
    <source>
        <dbReference type="Proteomes" id="UP001519460"/>
    </source>
</evidence>